<gene>
    <name evidence="1" type="ORF">M9H77_36490</name>
</gene>
<name>A0ACB9ZVQ1_CATRO</name>
<accession>A0ACB9ZVQ1</accession>
<proteinExistence type="predicted"/>
<sequence length="121" mass="13177">MSIPSFDVSLPLSRSCSAVRVGAGTSPPTIARPPTPPPRRSLISSLESPPGLSEYFCFIVFFGGDNKFVICGTSDGDQTLLVIYTDNIFIIYIFDVKVIFVFGNGLYSLYRRDVVGIFGVV</sequence>
<comment type="caution">
    <text evidence="1">The sequence shown here is derived from an EMBL/GenBank/DDBJ whole genome shotgun (WGS) entry which is preliminary data.</text>
</comment>
<organism evidence="1 2">
    <name type="scientific">Catharanthus roseus</name>
    <name type="common">Madagascar periwinkle</name>
    <name type="synonym">Vinca rosea</name>
    <dbReference type="NCBI Taxonomy" id="4058"/>
    <lineage>
        <taxon>Eukaryota</taxon>
        <taxon>Viridiplantae</taxon>
        <taxon>Streptophyta</taxon>
        <taxon>Embryophyta</taxon>
        <taxon>Tracheophyta</taxon>
        <taxon>Spermatophyta</taxon>
        <taxon>Magnoliopsida</taxon>
        <taxon>eudicotyledons</taxon>
        <taxon>Gunneridae</taxon>
        <taxon>Pentapetalae</taxon>
        <taxon>asterids</taxon>
        <taxon>lamiids</taxon>
        <taxon>Gentianales</taxon>
        <taxon>Apocynaceae</taxon>
        <taxon>Rauvolfioideae</taxon>
        <taxon>Vinceae</taxon>
        <taxon>Catharanthinae</taxon>
        <taxon>Catharanthus</taxon>
    </lineage>
</organism>
<reference evidence="2" key="1">
    <citation type="journal article" date="2023" name="Nat. Plants">
        <title>Single-cell RNA sequencing provides a high-resolution roadmap for understanding the multicellular compartmentation of specialized metabolism.</title>
        <authorList>
            <person name="Sun S."/>
            <person name="Shen X."/>
            <person name="Li Y."/>
            <person name="Li Y."/>
            <person name="Wang S."/>
            <person name="Li R."/>
            <person name="Zhang H."/>
            <person name="Shen G."/>
            <person name="Guo B."/>
            <person name="Wei J."/>
            <person name="Xu J."/>
            <person name="St-Pierre B."/>
            <person name="Chen S."/>
            <person name="Sun C."/>
        </authorList>
    </citation>
    <scope>NUCLEOTIDE SEQUENCE [LARGE SCALE GENOMIC DNA]</scope>
</reference>
<evidence type="ECO:0000313" key="2">
    <source>
        <dbReference type="Proteomes" id="UP001060085"/>
    </source>
</evidence>
<evidence type="ECO:0000313" key="1">
    <source>
        <dbReference type="EMBL" id="KAI5650485.1"/>
    </source>
</evidence>
<protein>
    <submittedName>
        <fullName evidence="1">Uncharacterized protein</fullName>
    </submittedName>
</protein>
<dbReference type="EMBL" id="CM044708">
    <property type="protein sequence ID" value="KAI5650485.1"/>
    <property type="molecule type" value="Genomic_DNA"/>
</dbReference>
<keyword evidence="2" id="KW-1185">Reference proteome</keyword>
<dbReference type="Proteomes" id="UP001060085">
    <property type="component" value="Linkage Group LG08"/>
</dbReference>